<comment type="caution">
    <text evidence="1">The sequence shown here is derived from an EMBL/GenBank/DDBJ whole genome shotgun (WGS) entry which is preliminary data.</text>
</comment>
<accession>A0A2I2FTE2</accession>
<dbReference type="RefSeq" id="XP_024699212.1">
    <property type="nucleotide sequence ID" value="XM_024855314.1"/>
</dbReference>
<dbReference type="EMBL" id="MSFO01000010">
    <property type="protein sequence ID" value="PLB43910.1"/>
    <property type="molecule type" value="Genomic_DNA"/>
</dbReference>
<proteinExistence type="predicted"/>
<name>A0A2I2FTE2_9EURO</name>
<evidence type="ECO:0000313" key="1">
    <source>
        <dbReference type="EMBL" id="PLB43910.1"/>
    </source>
</evidence>
<sequence>MVGRGCSRLSESVSMPVDLTLQCGLTLNINLSVICCLWTTGSRRAMRLIIQAHGETRQPCLHGSLYHSQYALLYTASMLRSTMEPPLIDPSRYQVLGPGPIVIRGIPLSIHCAISCCQLGEPALSTVGSGRLALFHARYGCHGVSIWVF</sequence>
<protein>
    <submittedName>
        <fullName evidence="1">Uncharacterized protein</fullName>
    </submittedName>
</protein>
<dbReference type="Proteomes" id="UP000234275">
    <property type="component" value="Unassembled WGS sequence"/>
</dbReference>
<keyword evidence="2" id="KW-1185">Reference proteome</keyword>
<gene>
    <name evidence="1" type="ORF">P170DRAFT_64809</name>
</gene>
<evidence type="ECO:0000313" key="2">
    <source>
        <dbReference type="Proteomes" id="UP000234275"/>
    </source>
</evidence>
<dbReference type="AlphaFoldDB" id="A0A2I2FTE2"/>
<organism evidence="1 2">
    <name type="scientific">Aspergillus steynii IBT 23096</name>
    <dbReference type="NCBI Taxonomy" id="1392250"/>
    <lineage>
        <taxon>Eukaryota</taxon>
        <taxon>Fungi</taxon>
        <taxon>Dikarya</taxon>
        <taxon>Ascomycota</taxon>
        <taxon>Pezizomycotina</taxon>
        <taxon>Eurotiomycetes</taxon>
        <taxon>Eurotiomycetidae</taxon>
        <taxon>Eurotiales</taxon>
        <taxon>Aspergillaceae</taxon>
        <taxon>Aspergillus</taxon>
        <taxon>Aspergillus subgen. Circumdati</taxon>
    </lineage>
</organism>
<dbReference type="VEuPathDB" id="FungiDB:P170DRAFT_64809"/>
<dbReference type="GeneID" id="36563020"/>
<reference evidence="1 2" key="1">
    <citation type="submission" date="2016-12" db="EMBL/GenBank/DDBJ databases">
        <title>The genomes of Aspergillus section Nigri reveals drivers in fungal speciation.</title>
        <authorList>
            <consortium name="DOE Joint Genome Institute"/>
            <person name="Vesth T.C."/>
            <person name="Nybo J."/>
            <person name="Theobald S."/>
            <person name="Brandl J."/>
            <person name="Frisvad J.C."/>
            <person name="Nielsen K.F."/>
            <person name="Lyhne E.K."/>
            <person name="Kogle M.E."/>
            <person name="Kuo A."/>
            <person name="Riley R."/>
            <person name="Clum A."/>
            <person name="Nolan M."/>
            <person name="Lipzen A."/>
            <person name="Salamov A."/>
            <person name="Henrissat B."/>
            <person name="Wiebenga A."/>
            <person name="De Vries R.P."/>
            <person name="Grigoriev I.V."/>
            <person name="Mortensen U.H."/>
            <person name="Andersen M.R."/>
            <person name="Baker S.E."/>
        </authorList>
    </citation>
    <scope>NUCLEOTIDE SEQUENCE [LARGE SCALE GENOMIC DNA]</scope>
    <source>
        <strain evidence="1 2">IBT 23096</strain>
    </source>
</reference>